<proteinExistence type="predicted"/>
<protein>
    <submittedName>
        <fullName evidence="1">Cation diffusion facilitator CzcD-associated flavoprotein CzcO</fullName>
    </submittedName>
</protein>
<dbReference type="InterPro" id="IPR051209">
    <property type="entry name" value="FAD-bind_Monooxygenase_sf"/>
</dbReference>
<dbReference type="EMBL" id="JACGWY010000001">
    <property type="protein sequence ID" value="MBA8815068.1"/>
    <property type="molecule type" value="Genomic_DNA"/>
</dbReference>
<name>A0A7W3PKF6_9MICO</name>
<evidence type="ECO:0000313" key="2">
    <source>
        <dbReference type="Proteomes" id="UP000526083"/>
    </source>
</evidence>
<reference evidence="1 2" key="1">
    <citation type="submission" date="2020-07" db="EMBL/GenBank/DDBJ databases">
        <title>Sequencing the genomes of 1000 actinobacteria strains.</title>
        <authorList>
            <person name="Klenk H.-P."/>
        </authorList>
    </citation>
    <scope>NUCLEOTIDE SEQUENCE [LARGE SCALE GENOMIC DNA]</scope>
    <source>
        <strain evidence="1 2">DSM 27576</strain>
    </source>
</reference>
<dbReference type="PANTHER" id="PTHR42877:SF4">
    <property type="entry name" value="FAD_NAD(P)-BINDING DOMAIN-CONTAINING PROTEIN-RELATED"/>
    <property type="match status" value="1"/>
</dbReference>
<dbReference type="PANTHER" id="PTHR42877">
    <property type="entry name" value="L-ORNITHINE N(5)-MONOOXYGENASE-RELATED"/>
    <property type="match status" value="1"/>
</dbReference>
<keyword evidence="2" id="KW-1185">Reference proteome</keyword>
<evidence type="ECO:0000313" key="1">
    <source>
        <dbReference type="EMBL" id="MBA8815068.1"/>
    </source>
</evidence>
<gene>
    <name evidence="1" type="ORF">FHX48_000120</name>
</gene>
<dbReference type="RefSeq" id="WP_208387859.1">
    <property type="nucleotide sequence ID" value="NZ_JAAOZB010000001.1"/>
</dbReference>
<dbReference type="InterPro" id="IPR036188">
    <property type="entry name" value="FAD/NAD-bd_sf"/>
</dbReference>
<dbReference type="Proteomes" id="UP000526083">
    <property type="component" value="Unassembled WGS sequence"/>
</dbReference>
<dbReference type="Pfam" id="PF13738">
    <property type="entry name" value="Pyr_redox_3"/>
    <property type="match status" value="1"/>
</dbReference>
<organism evidence="1 2">
    <name type="scientific">Microbacterium halimionae</name>
    <dbReference type="NCBI Taxonomy" id="1526413"/>
    <lineage>
        <taxon>Bacteria</taxon>
        <taxon>Bacillati</taxon>
        <taxon>Actinomycetota</taxon>
        <taxon>Actinomycetes</taxon>
        <taxon>Micrococcales</taxon>
        <taxon>Microbacteriaceae</taxon>
        <taxon>Microbacterium</taxon>
    </lineage>
</organism>
<dbReference type="Gene3D" id="3.50.50.60">
    <property type="entry name" value="FAD/NAD(P)-binding domain"/>
    <property type="match status" value="3"/>
</dbReference>
<sequence>MSAPRATMTVDELIVGAGFAGIGMALQLQRSGRSNFAIIERGASVGGTWRDNTYPGVACDVPSHLYGFASHPNPEWSALFARGDEIHGYLQKIVRDERLEGQLLLNTTLTNAQWDAARSLWVVSISGDAPGVIEASTLVLACGRLTEPVIPDVPGLDTFTGPLFHSARWDHNAELAGKRVAVIGTGASAVQLVPELARTTAHVTVFQRTAPWIVPRDARRYSAEELSTFRDDPAALARLREELYFEGEARYAARSGDAAAAADATAIADAHREAHVADPALRAALRPTYAFGCKRVLLSDDYYPAVASDRVTVEASALESVAGSTLTAASGERYDVDIVVLATGFAAAQQPYAHLIMGETGQTLAEHWHAGMTSFASTVVSGFPQMFVLNGPNASLGHNSSVLMAEAQAEYVTQCLDRAPGRGGILRVRPEAEAAYSAAIDVAAAATPWMSGGCHNWYVDDRSGRLTLLWPGTVQAFRDMLATTTTTTGDEFFPTDVCSPSASIGAS</sequence>
<dbReference type="PRINTS" id="PR00411">
    <property type="entry name" value="PNDRDTASEI"/>
</dbReference>
<comment type="caution">
    <text evidence="1">The sequence shown here is derived from an EMBL/GenBank/DDBJ whole genome shotgun (WGS) entry which is preliminary data.</text>
</comment>
<dbReference type="AlphaFoldDB" id="A0A7W3PKF6"/>
<accession>A0A7W3PKF6</accession>
<dbReference type="SUPFAM" id="SSF51905">
    <property type="entry name" value="FAD/NAD(P)-binding domain"/>
    <property type="match status" value="2"/>
</dbReference>